<dbReference type="EMBL" id="FNBW01000018">
    <property type="protein sequence ID" value="SDG45622.1"/>
    <property type="molecule type" value="Genomic_DNA"/>
</dbReference>
<evidence type="ECO:0000313" key="3">
    <source>
        <dbReference type="Proteomes" id="UP000198615"/>
    </source>
</evidence>
<protein>
    <submittedName>
        <fullName evidence="2">Tellurite resistance protein TerB</fullName>
    </submittedName>
</protein>
<dbReference type="Proteomes" id="UP000198615">
    <property type="component" value="Unassembled WGS sequence"/>
</dbReference>
<evidence type="ECO:0000259" key="1">
    <source>
        <dbReference type="Pfam" id="PF05099"/>
    </source>
</evidence>
<name>A0A8G2BLU7_9PROT</name>
<dbReference type="Pfam" id="PF05099">
    <property type="entry name" value="TerB"/>
    <property type="match status" value="1"/>
</dbReference>
<dbReference type="InterPro" id="IPR007791">
    <property type="entry name" value="DjlA_N"/>
</dbReference>
<sequence>MISHHAALIYAMIIGAAADGSLADSELETIRGIVHHLPIFSDFERGNLPQIAAAATDMLSESDGIETAIGQVKANLPERLCATAYALACDVVAADGEATQEELRYLEMLRHDLNVDRLTAAAIERGAGARYARL</sequence>
<dbReference type="AlphaFoldDB" id="A0A8G2BLU7"/>
<feature type="domain" description="Co-chaperone DjlA N-terminal" evidence="1">
    <location>
        <begin position="7"/>
        <end position="119"/>
    </location>
</feature>
<keyword evidence="3" id="KW-1185">Reference proteome</keyword>
<dbReference type="InterPro" id="IPR029024">
    <property type="entry name" value="TerB-like"/>
</dbReference>
<dbReference type="Gene3D" id="1.10.3680.10">
    <property type="entry name" value="TerB-like"/>
    <property type="match status" value="1"/>
</dbReference>
<reference evidence="2 3" key="1">
    <citation type="submission" date="2016-10" db="EMBL/GenBank/DDBJ databases">
        <authorList>
            <person name="Varghese N."/>
            <person name="Submissions S."/>
        </authorList>
    </citation>
    <scope>NUCLEOTIDE SEQUENCE [LARGE SCALE GENOMIC DNA]</scope>
    <source>
        <strain evidence="2 3">DSM 18839</strain>
    </source>
</reference>
<dbReference type="SUPFAM" id="SSF158682">
    <property type="entry name" value="TerB-like"/>
    <property type="match status" value="1"/>
</dbReference>
<dbReference type="RefSeq" id="WP_028795151.1">
    <property type="nucleotide sequence ID" value="NZ_FNBW01000018.1"/>
</dbReference>
<gene>
    <name evidence="2" type="ORF">SAMN05660686_04459</name>
</gene>
<evidence type="ECO:0000313" key="2">
    <source>
        <dbReference type="EMBL" id="SDG45622.1"/>
    </source>
</evidence>
<comment type="caution">
    <text evidence="2">The sequence shown here is derived from an EMBL/GenBank/DDBJ whole genome shotgun (WGS) entry which is preliminary data.</text>
</comment>
<accession>A0A8G2BLU7</accession>
<proteinExistence type="predicted"/>
<dbReference type="OrthoDB" id="8448017at2"/>
<dbReference type="CDD" id="cd07176">
    <property type="entry name" value="terB"/>
    <property type="match status" value="1"/>
</dbReference>
<organism evidence="2 3">
    <name type="scientific">Thalassobaculum litoreum DSM 18839</name>
    <dbReference type="NCBI Taxonomy" id="1123362"/>
    <lineage>
        <taxon>Bacteria</taxon>
        <taxon>Pseudomonadati</taxon>
        <taxon>Pseudomonadota</taxon>
        <taxon>Alphaproteobacteria</taxon>
        <taxon>Rhodospirillales</taxon>
        <taxon>Thalassobaculaceae</taxon>
        <taxon>Thalassobaculum</taxon>
    </lineage>
</organism>